<dbReference type="AlphaFoldDB" id="A0A0E9U995"/>
<name>A0A0E9U995_ANGAN</name>
<feature type="region of interest" description="Disordered" evidence="1">
    <location>
        <begin position="1"/>
        <end position="20"/>
    </location>
</feature>
<reference evidence="2" key="1">
    <citation type="submission" date="2014-11" db="EMBL/GenBank/DDBJ databases">
        <authorList>
            <person name="Amaro Gonzalez C."/>
        </authorList>
    </citation>
    <scope>NUCLEOTIDE SEQUENCE</scope>
</reference>
<accession>A0A0E9U995</accession>
<proteinExistence type="predicted"/>
<evidence type="ECO:0000256" key="1">
    <source>
        <dbReference type="SAM" id="MobiDB-lite"/>
    </source>
</evidence>
<evidence type="ECO:0000313" key="2">
    <source>
        <dbReference type="EMBL" id="JAH62484.1"/>
    </source>
</evidence>
<protein>
    <submittedName>
        <fullName evidence="2">Uncharacterized protein</fullName>
    </submittedName>
</protein>
<organism evidence="2">
    <name type="scientific">Anguilla anguilla</name>
    <name type="common">European freshwater eel</name>
    <name type="synonym">Muraena anguilla</name>
    <dbReference type="NCBI Taxonomy" id="7936"/>
    <lineage>
        <taxon>Eukaryota</taxon>
        <taxon>Metazoa</taxon>
        <taxon>Chordata</taxon>
        <taxon>Craniata</taxon>
        <taxon>Vertebrata</taxon>
        <taxon>Euteleostomi</taxon>
        <taxon>Actinopterygii</taxon>
        <taxon>Neopterygii</taxon>
        <taxon>Teleostei</taxon>
        <taxon>Anguilliformes</taxon>
        <taxon>Anguillidae</taxon>
        <taxon>Anguilla</taxon>
    </lineage>
</organism>
<sequence length="42" mass="4825">MISSNLGLEASRKDEREKRCSQQVEKRTGTSCRVALCFLFVF</sequence>
<feature type="compositionally biased region" description="Basic and acidic residues" evidence="1">
    <location>
        <begin position="10"/>
        <end position="20"/>
    </location>
</feature>
<reference evidence="2" key="2">
    <citation type="journal article" date="2015" name="Fish Shellfish Immunol.">
        <title>Early steps in the European eel (Anguilla anguilla)-Vibrio vulnificus interaction in the gills: Role of the RtxA13 toxin.</title>
        <authorList>
            <person name="Callol A."/>
            <person name="Pajuelo D."/>
            <person name="Ebbesson L."/>
            <person name="Teles M."/>
            <person name="MacKenzie S."/>
            <person name="Amaro C."/>
        </authorList>
    </citation>
    <scope>NUCLEOTIDE SEQUENCE</scope>
</reference>
<dbReference type="EMBL" id="GBXM01046093">
    <property type="protein sequence ID" value="JAH62484.1"/>
    <property type="molecule type" value="Transcribed_RNA"/>
</dbReference>